<evidence type="ECO:0000313" key="1">
    <source>
        <dbReference type="EMBL" id="GHA85342.1"/>
    </source>
</evidence>
<evidence type="ECO:0000313" key="2">
    <source>
        <dbReference type="Proteomes" id="UP000634004"/>
    </source>
</evidence>
<accession>A0A8J3CM31</accession>
<sequence length="56" mass="6488">MALKNAAESSVSLKENMMAVDLSIRFPMWYTFIPSAMQLQNIEQRNFDEQNSRMSS</sequence>
<proteinExistence type="predicted"/>
<gene>
    <name evidence="1" type="ORF">GCM10009069_05600</name>
</gene>
<comment type="caution">
    <text evidence="1">The sequence shown here is derived from an EMBL/GenBank/DDBJ whole genome shotgun (WGS) entry which is preliminary data.</text>
</comment>
<reference evidence="1" key="1">
    <citation type="journal article" date="2014" name="Int. J. Syst. Evol. Microbiol.">
        <title>Complete genome sequence of Corynebacterium casei LMG S-19264T (=DSM 44701T), isolated from a smear-ripened cheese.</title>
        <authorList>
            <consortium name="US DOE Joint Genome Institute (JGI-PGF)"/>
            <person name="Walter F."/>
            <person name="Albersmeier A."/>
            <person name="Kalinowski J."/>
            <person name="Ruckert C."/>
        </authorList>
    </citation>
    <scope>NUCLEOTIDE SEQUENCE</scope>
    <source>
        <strain evidence="1">KCTC 32513</strain>
    </source>
</reference>
<protein>
    <submittedName>
        <fullName evidence="1">Uncharacterized protein</fullName>
    </submittedName>
</protein>
<dbReference type="AlphaFoldDB" id="A0A8J3CM31"/>
<keyword evidence="2" id="KW-1185">Reference proteome</keyword>
<reference evidence="1" key="2">
    <citation type="submission" date="2020-09" db="EMBL/GenBank/DDBJ databases">
        <authorList>
            <person name="Sun Q."/>
            <person name="Kim S."/>
        </authorList>
    </citation>
    <scope>NUCLEOTIDE SEQUENCE</scope>
    <source>
        <strain evidence="1">KCTC 32513</strain>
    </source>
</reference>
<dbReference type="EMBL" id="BMZH01000002">
    <property type="protein sequence ID" value="GHA85342.1"/>
    <property type="molecule type" value="Genomic_DNA"/>
</dbReference>
<name>A0A8J3CM31_9PROT</name>
<dbReference type="Proteomes" id="UP000634004">
    <property type="component" value="Unassembled WGS sequence"/>
</dbReference>
<organism evidence="1 2">
    <name type="scientific">Algimonas arctica</name>
    <dbReference type="NCBI Taxonomy" id="1479486"/>
    <lineage>
        <taxon>Bacteria</taxon>
        <taxon>Pseudomonadati</taxon>
        <taxon>Pseudomonadota</taxon>
        <taxon>Alphaproteobacteria</taxon>
        <taxon>Maricaulales</taxon>
        <taxon>Robiginitomaculaceae</taxon>
        <taxon>Algimonas</taxon>
    </lineage>
</organism>